<keyword evidence="4" id="KW-1185">Reference proteome</keyword>
<accession>A0ABP3HCB2</accession>
<proteinExistence type="predicted"/>
<comment type="caution">
    <text evidence="3">The sequence shown here is derived from an EMBL/GenBank/DDBJ whole genome shotgun (WGS) entry which is preliminary data.</text>
</comment>
<dbReference type="InterPro" id="IPR004365">
    <property type="entry name" value="NA-bd_OB_tRNA"/>
</dbReference>
<evidence type="ECO:0000313" key="4">
    <source>
        <dbReference type="Proteomes" id="UP001501166"/>
    </source>
</evidence>
<gene>
    <name evidence="3" type="ORF">GCM10008932_17920</name>
</gene>
<evidence type="ECO:0000256" key="1">
    <source>
        <dbReference type="ARBA" id="ARBA00022801"/>
    </source>
</evidence>
<dbReference type="Pfam" id="PF01336">
    <property type="entry name" value="tRNA_anti-codon"/>
    <property type="match status" value="1"/>
</dbReference>
<evidence type="ECO:0000259" key="2">
    <source>
        <dbReference type="PROSITE" id="PS51831"/>
    </source>
</evidence>
<dbReference type="CDD" id="cd04492">
    <property type="entry name" value="YhaM_OBF_like"/>
    <property type="match status" value="1"/>
</dbReference>
<dbReference type="InterPro" id="IPR003607">
    <property type="entry name" value="HD/PDEase_dom"/>
</dbReference>
<dbReference type="InterPro" id="IPR006674">
    <property type="entry name" value="HD_domain"/>
</dbReference>
<dbReference type="SMART" id="SM00471">
    <property type="entry name" value="HDc"/>
    <property type="match status" value="1"/>
</dbReference>
<dbReference type="CDD" id="cd00077">
    <property type="entry name" value="HDc"/>
    <property type="match status" value="1"/>
</dbReference>
<feature type="domain" description="HD" evidence="2">
    <location>
        <begin position="163"/>
        <end position="281"/>
    </location>
</feature>
<dbReference type="Pfam" id="PF01966">
    <property type="entry name" value="HD"/>
    <property type="match status" value="1"/>
</dbReference>
<dbReference type="SUPFAM" id="SSF109604">
    <property type="entry name" value="HD-domain/PDEase-like"/>
    <property type="match status" value="1"/>
</dbReference>
<sequence length="327" mass="37619">MMKKLYDYQKDENVNLFLLIKSAEEKKTRNNKPYLALTFQDTSGEISANFWDAKPKDIETFKAGYVVKVDGKREEYNGNPQLRLNAIRLAKEDEPSNPELYVERAPIHKDKMIEEFNKAMFDITNANLNRIVRHVMKKFQREFFQSPAAMKNHHAFLGGLAYHTVCMLRIARSLITVYEDLNTSLLFSGIILHDVGKVIELSGPTATEYTLEGKLIGHIVLISNEISKACQELKIDENHEDVLLLKHLILAHHGEYEYGSPVRPQIPEAEIIHYIDQIDAKMNMMQAALRKTEPGEFSEKIWAMGNRSFYKKTMDIKNNMIASQSKP</sequence>
<name>A0ABP3HCB2_9LACT</name>
<protein>
    <submittedName>
        <fullName evidence="3">HD domain-containing protein</fullName>
    </submittedName>
</protein>
<organism evidence="3 4">
    <name type="scientific">Alkalibacterium iburiense</name>
    <dbReference type="NCBI Taxonomy" id="290589"/>
    <lineage>
        <taxon>Bacteria</taxon>
        <taxon>Bacillati</taxon>
        <taxon>Bacillota</taxon>
        <taxon>Bacilli</taxon>
        <taxon>Lactobacillales</taxon>
        <taxon>Carnobacteriaceae</taxon>
        <taxon>Alkalibacterium</taxon>
    </lineage>
</organism>
<keyword evidence="1" id="KW-0378">Hydrolase</keyword>
<reference evidence="4" key="1">
    <citation type="journal article" date="2019" name="Int. J. Syst. Evol. Microbiol.">
        <title>The Global Catalogue of Microorganisms (GCM) 10K type strain sequencing project: providing services to taxonomists for standard genome sequencing and annotation.</title>
        <authorList>
            <consortium name="The Broad Institute Genomics Platform"/>
            <consortium name="The Broad Institute Genome Sequencing Center for Infectious Disease"/>
            <person name="Wu L."/>
            <person name="Ma J."/>
        </authorList>
    </citation>
    <scope>NUCLEOTIDE SEQUENCE [LARGE SCALE GENOMIC DNA]</scope>
    <source>
        <strain evidence="4">JCM 12662</strain>
    </source>
</reference>
<evidence type="ECO:0000313" key="3">
    <source>
        <dbReference type="EMBL" id="GAA0366157.1"/>
    </source>
</evidence>
<dbReference type="EMBL" id="BAAACW010000111">
    <property type="protein sequence ID" value="GAA0366157.1"/>
    <property type="molecule type" value="Genomic_DNA"/>
</dbReference>
<dbReference type="Proteomes" id="UP001501166">
    <property type="component" value="Unassembled WGS sequence"/>
</dbReference>
<dbReference type="PROSITE" id="PS51831">
    <property type="entry name" value="HD"/>
    <property type="match status" value="1"/>
</dbReference>
<dbReference type="Gene3D" id="1.10.3210.10">
    <property type="entry name" value="Hypothetical protein af1432"/>
    <property type="match status" value="1"/>
</dbReference>
<dbReference type="SUPFAM" id="SSF50249">
    <property type="entry name" value="Nucleic acid-binding proteins"/>
    <property type="match status" value="1"/>
</dbReference>
<dbReference type="InterPro" id="IPR050798">
    <property type="entry name" value="YhaM_exoribonuc/phosphodiest"/>
</dbReference>
<dbReference type="PANTHER" id="PTHR37294">
    <property type="entry name" value="3'-5' EXORIBONUCLEASE YHAM"/>
    <property type="match status" value="1"/>
</dbReference>
<dbReference type="Gene3D" id="2.40.50.140">
    <property type="entry name" value="Nucleic acid-binding proteins"/>
    <property type="match status" value="1"/>
</dbReference>
<dbReference type="PANTHER" id="PTHR37294:SF1">
    <property type="entry name" value="3'-5' EXORIBONUCLEASE YHAM"/>
    <property type="match status" value="1"/>
</dbReference>
<dbReference type="InterPro" id="IPR012340">
    <property type="entry name" value="NA-bd_OB-fold"/>
</dbReference>